<dbReference type="Gene3D" id="2.60.40.10">
    <property type="entry name" value="Immunoglobulins"/>
    <property type="match status" value="1"/>
</dbReference>
<dbReference type="InterPro" id="IPR014756">
    <property type="entry name" value="Ig_E-set"/>
</dbReference>
<dbReference type="SUPFAM" id="SSF81296">
    <property type="entry name" value="E set domains"/>
    <property type="match status" value="1"/>
</dbReference>
<dbReference type="InterPro" id="IPR013783">
    <property type="entry name" value="Ig-like_fold"/>
</dbReference>
<evidence type="ECO:0000259" key="1">
    <source>
        <dbReference type="Pfam" id="PF01833"/>
    </source>
</evidence>
<dbReference type="EMBL" id="MN740247">
    <property type="protein sequence ID" value="QHT95865.1"/>
    <property type="molecule type" value="Genomic_DNA"/>
</dbReference>
<accession>A0A6C0ITN4</accession>
<dbReference type="InterPro" id="IPR002909">
    <property type="entry name" value="IPT_dom"/>
</dbReference>
<evidence type="ECO:0000313" key="2">
    <source>
        <dbReference type="EMBL" id="QHT95865.1"/>
    </source>
</evidence>
<organism evidence="2">
    <name type="scientific">viral metagenome</name>
    <dbReference type="NCBI Taxonomy" id="1070528"/>
    <lineage>
        <taxon>unclassified sequences</taxon>
        <taxon>metagenomes</taxon>
        <taxon>organismal metagenomes</taxon>
    </lineage>
</organism>
<protein>
    <recommendedName>
        <fullName evidence="1">IPT/TIG domain-containing protein</fullName>
    </recommendedName>
</protein>
<dbReference type="Pfam" id="PF01833">
    <property type="entry name" value="TIG"/>
    <property type="match status" value="1"/>
</dbReference>
<name>A0A6C0ITN4_9ZZZZ</name>
<sequence>MSKNPSCIGWTNPNNLYYGPVINSLSSYFSPAASTSLVVITGQNFYSWSTVKFGTFFPTVYFINSNILEFYVPTSAAPGTYPIQVFNGSVVSNTKVYTIDNASGYWILNPDGSISPSTNNGGIDVSSVTINNNLIMDGTAGTNYIEFPDGTQQYTAFQQGILDIYTYSFSGITQGPTAIGNHQIISFGTTTPIPVAGTYLITGPILMSGATNGGYEFYLQYGVMPPPLTTITTQIGNIFTSNITGPVSYNLSQIVTLDGTGTDLELIITTGTIVSGSFTFSGTFNFTRLK</sequence>
<dbReference type="AlphaFoldDB" id="A0A6C0ITN4"/>
<proteinExistence type="predicted"/>
<reference evidence="2" key="1">
    <citation type="journal article" date="2020" name="Nature">
        <title>Giant virus diversity and host interactions through global metagenomics.</title>
        <authorList>
            <person name="Schulz F."/>
            <person name="Roux S."/>
            <person name="Paez-Espino D."/>
            <person name="Jungbluth S."/>
            <person name="Walsh D.A."/>
            <person name="Denef V.J."/>
            <person name="McMahon K.D."/>
            <person name="Konstantinidis K.T."/>
            <person name="Eloe-Fadrosh E.A."/>
            <person name="Kyrpides N.C."/>
            <person name="Woyke T."/>
        </authorList>
    </citation>
    <scope>NUCLEOTIDE SEQUENCE</scope>
    <source>
        <strain evidence="2">GVMAG-M-3300024301-20</strain>
    </source>
</reference>
<feature type="domain" description="IPT/TIG" evidence="1">
    <location>
        <begin position="20"/>
        <end position="97"/>
    </location>
</feature>